<protein>
    <submittedName>
        <fullName evidence="2">Uncharacterized protein</fullName>
    </submittedName>
</protein>
<evidence type="ECO:0000256" key="1">
    <source>
        <dbReference type="SAM" id="MobiDB-lite"/>
    </source>
</evidence>
<keyword evidence="3" id="KW-1185">Reference proteome</keyword>
<feature type="compositionally biased region" description="Basic and acidic residues" evidence="1">
    <location>
        <begin position="33"/>
        <end position="58"/>
    </location>
</feature>
<dbReference type="EMBL" id="CCMZ01000018">
    <property type="protein sequence ID" value="CDX17936.1"/>
    <property type="molecule type" value="Genomic_DNA"/>
</dbReference>
<feature type="region of interest" description="Disordered" evidence="1">
    <location>
        <begin position="1"/>
        <end position="76"/>
    </location>
</feature>
<reference evidence="3" key="1">
    <citation type="submission" date="2014-08" db="EMBL/GenBank/DDBJ databases">
        <authorList>
            <person name="Moulin L."/>
        </authorList>
    </citation>
    <scope>NUCLEOTIDE SEQUENCE [LARGE SCALE GENOMIC DNA]</scope>
</reference>
<dbReference type="AlphaFoldDB" id="A0A090DTJ3"/>
<proteinExistence type="predicted"/>
<name>A0A090DTJ3_MESPL</name>
<gene>
    <name evidence="2" type="ORF">MPL3356_250038</name>
</gene>
<dbReference type="Proteomes" id="UP000045285">
    <property type="component" value="Unassembled WGS sequence"/>
</dbReference>
<evidence type="ECO:0000313" key="3">
    <source>
        <dbReference type="Proteomes" id="UP000045285"/>
    </source>
</evidence>
<accession>A0A090DTJ3</accession>
<evidence type="ECO:0000313" key="2">
    <source>
        <dbReference type="EMBL" id="CDX17936.1"/>
    </source>
</evidence>
<feature type="compositionally biased region" description="Basic and acidic residues" evidence="1">
    <location>
        <begin position="7"/>
        <end position="16"/>
    </location>
</feature>
<organism evidence="2 3">
    <name type="scientific">Mesorhizobium plurifarium</name>
    <dbReference type="NCBI Taxonomy" id="69974"/>
    <lineage>
        <taxon>Bacteria</taxon>
        <taxon>Pseudomonadati</taxon>
        <taxon>Pseudomonadota</taxon>
        <taxon>Alphaproteobacteria</taxon>
        <taxon>Hyphomicrobiales</taxon>
        <taxon>Phyllobacteriaceae</taxon>
        <taxon>Mesorhizobium</taxon>
    </lineage>
</organism>
<sequence>MRAAGAEIDRNGEKEGAGGSKQGRTIATSRLHAMVDSKADDQRDEKLRAGEDQHRANRDYQVGAVGSHEPPNASDNILVKRLPEHLLFDAMRTDDRMGRTPVFVGIVALRLDFATLEHQLIPSWLASMSSKARAWRS</sequence>